<evidence type="ECO:0000256" key="1">
    <source>
        <dbReference type="SAM" id="MobiDB-lite"/>
    </source>
</evidence>
<proteinExistence type="predicted"/>
<feature type="compositionally biased region" description="Low complexity" evidence="1">
    <location>
        <begin position="152"/>
        <end position="178"/>
    </location>
</feature>
<evidence type="ECO:0000313" key="2">
    <source>
        <dbReference type="EMBL" id="KAK9668795.1"/>
    </source>
</evidence>
<keyword evidence="3" id="KW-1185">Reference proteome</keyword>
<accession>A0AAW1H558</accession>
<evidence type="ECO:0000313" key="3">
    <source>
        <dbReference type="Proteomes" id="UP001443914"/>
    </source>
</evidence>
<comment type="caution">
    <text evidence="2">The sequence shown here is derived from an EMBL/GenBank/DDBJ whole genome shotgun (WGS) entry which is preliminary data.</text>
</comment>
<name>A0AAW1H558_SAPOF</name>
<protein>
    <submittedName>
        <fullName evidence="2">Uncharacterized protein</fullName>
    </submittedName>
</protein>
<organism evidence="2 3">
    <name type="scientific">Saponaria officinalis</name>
    <name type="common">Common soapwort</name>
    <name type="synonym">Lychnis saponaria</name>
    <dbReference type="NCBI Taxonomy" id="3572"/>
    <lineage>
        <taxon>Eukaryota</taxon>
        <taxon>Viridiplantae</taxon>
        <taxon>Streptophyta</taxon>
        <taxon>Embryophyta</taxon>
        <taxon>Tracheophyta</taxon>
        <taxon>Spermatophyta</taxon>
        <taxon>Magnoliopsida</taxon>
        <taxon>eudicotyledons</taxon>
        <taxon>Gunneridae</taxon>
        <taxon>Pentapetalae</taxon>
        <taxon>Caryophyllales</taxon>
        <taxon>Caryophyllaceae</taxon>
        <taxon>Caryophylleae</taxon>
        <taxon>Saponaria</taxon>
    </lineage>
</organism>
<feature type="region of interest" description="Disordered" evidence="1">
    <location>
        <begin position="152"/>
        <end position="203"/>
    </location>
</feature>
<dbReference type="AlphaFoldDB" id="A0AAW1H558"/>
<gene>
    <name evidence="2" type="ORF">RND81_13G087100</name>
</gene>
<dbReference type="Proteomes" id="UP001443914">
    <property type="component" value="Unassembled WGS sequence"/>
</dbReference>
<reference evidence="2" key="1">
    <citation type="submission" date="2024-03" db="EMBL/GenBank/DDBJ databases">
        <title>WGS assembly of Saponaria officinalis var. Norfolk2.</title>
        <authorList>
            <person name="Jenkins J."/>
            <person name="Shu S."/>
            <person name="Grimwood J."/>
            <person name="Barry K."/>
            <person name="Goodstein D."/>
            <person name="Schmutz J."/>
            <person name="Leebens-Mack J."/>
            <person name="Osbourn A."/>
        </authorList>
    </citation>
    <scope>NUCLEOTIDE SEQUENCE [LARGE SCALE GENOMIC DNA]</scope>
    <source>
        <strain evidence="2">JIC</strain>
    </source>
</reference>
<dbReference type="PANTHER" id="PTHR36757">
    <property type="entry name" value="BNAANNG22500D PROTEIN"/>
    <property type="match status" value="1"/>
</dbReference>
<dbReference type="EMBL" id="JBDFQZ010000013">
    <property type="protein sequence ID" value="KAK9668795.1"/>
    <property type="molecule type" value="Genomic_DNA"/>
</dbReference>
<sequence>MAIKTNTGDSSACSSPRISFSCDLPQTGSPETRNEVEVYRLDRSLLSDVNFDFNFCVSEKESYCPADELFFNGMIIPTQMKQKLNSINGKSNMEEDEEEEITALTTATLIREEKTRSKSIWRFNRSSSLNYDNNKKSSIWSLPSLFRSKSTGSSSAYSSNDNSKQTQKSSKLLSSPSTKRSHQKPPLKKSGSNGGGFGRSYPINSGGRNSYALNVQSPYIAKGASDLLGFSTLFRNGSVDKKGKK</sequence>
<dbReference type="PANTHER" id="PTHR36757:SF1">
    <property type="entry name" value="GENOME ASSEMBLY, CHROMOSOME: A04"/>
    <property type="match status" value="1"/>
</dbReference>